<keyword evidence="1" id="KW-0472">Membrane</keyword>
<dbReference type="AlphaFoldDB" id="A0A023AW80"/>
<dbReference type="SUPFAM" id="SSF53098">
    <property type="entry name" value="Ribonuclease H-like"/>
    <property type="match status" value="1"/>
</dbReference>
<protein>
    <submittedName>
        <fullName evidence="2">Integrase core domain protein</fullName>
    </submittedName>
</protein>
<name>A0A023AW80_GRENI</name>
<dbReference type="VEuPathDB" id="CryptoDB:GNI_202480"/>
<organism evidence="2 3">
    <name type="scientific">Gregarina niphandrodes</name>
    <name type="common">Septate eugregarine</name>
    <dbReference type="NCBI Taxonomy" id="110365"/>
    <lineage>
        <taxon>Eukaryota</taxon>
        <taxon>Sar</taxon>
        <taxon>Alveolata</taxon>
        <taxon>Apicomplexa</taxon>
        <taxon>Conoidasida</taxon>
        <taxon>Gregarinasina</taxon>
        <taxon>Eugregarinorida</taxon>
        <taxon>Gregarinidae</taxon>
        <taxon>Gregarina</taxon>
    </lineage>
</organism>
<keyword evidence="3" id="KW-1185">Reference proteome</keyword>
<comment type="caution">
    <text evidence="2">The sequence shown here is derived from an EMBL/GenBank/DDBJ whole genome shotgun (WGS) entry which is preliminary data.</text>
</comment>
<dbReference type="InterPro" id="IPR036397">
    <property type="entry name" value="RNaseH_sf"/>
</dbReference>
<evidence type="ECO:0000256" key="1">
    <source>
        <dbReference type="SAM" id="Phobius"/>
    </source>
</evidence>
<evidence type="ECO:0000313" key="2">
    <source>
        <dbReference type="EMBL" id="EZG42969.1"/>
    </source>
</evidence>
<dbReference type="OrthoDB" id="1936587at2759"/>
<dbReference type="GeneID" id="22916398"/>
<evidence type="ECO:0000313" key="3">
    <source>
        <dbReference type="Proteomes" id="UP000019763"/>
    </source>
</evidence>
<dbReference type="Gene3D" id="3.30.420.10">
    <property type="entry name" value="Ribonuclease H-like superfamily/Ribonuclease H"/>
    <property type="match status" value="1"/>
</dbReference>
<feature type="transmembrane region" description="Helical" evidence="1">
    <location>
        <begin position="69"/>
        <end position="86"/>
    </location>
</feature>
<dbReference type="GO" id="GO:0003676">
    <property type="term" value="F:nucleic acid binding"/>
    <property type="evidence" value="ECO:0007669"/>
    <property type="project" value="InterPro"/>
</dbReference>
<proteinExistence type="predicted"/>
<dbReference type="Proteomes" id="UP000019763">
    <property type="component" value="Unassembled WGS sequence"/>
</dbReference>
<keyword evidence="1" id="KW-0812">Transmembrane</keyword>
<dbReference type="InterPro" id="IPR012337">
    <property type="entry name" value="RNaseH-like_sf"/>
</dbReference>
<dbReference type="EMBL" id="AFNH02001569">
    <property type="protein sequence ID" value="EZG42969.1"/>
    <property type="molecule type" value="Genomic_DNA"/>
</dbReference>
<accession>A0A023AW80</accession>
<dbReference type="RefSeq" id="XP_011133755.1">
    <property type="nucleotide sequence ID" value="XM_011135453.1"/>
</dbReference>
<reference evidence="2" key="1">
    <citation type="submission" date="2013-12" db="EMBL/GenBank/DDBJ databases">
        <authorList>
            <person name="Omoto C.K."/>
            <person name="Sibley D."/>
            <person name="Venepally P."/>
            <person name="Hadjithomas M."/>
            <person name="Karamycheva S."/>
            <person name="Brunk B."/>
            <person name="Roos D."/>
            <person name="Caler E."/>
            <person name="Lorenzi H."/>
        </authorList>
    </citation>
    <scope>NUCLEOTIDE SEQUENCE</scope>
</reference>
<keyword evidence="1" id="KW-1133">Transmembrane helix</keyword>
<gene>
    <name evidence="2" type="ORF">GNI_202480</name>
</gene>
<sequence length="88" mass="10010">MIDSFTKWVEASIVPDKTAAGTASILLSHWICRFGIPLRLVSDNALSLTAEVIENLATDLQLFRMRYHLHYLVIELAFILLLVIPPRF</sequence>